<sequence>MATKLDDKSLKGVIADIPKKGFRTKFWREYRAGACKGSGVGKHMDLLEKLGVPPSGDPAKADLDNMPEIVQAFSMLANAMLKARGKCGKLQSHSKDLCLAYAKQIEKRENAAAELARNADKIKQQQMKKQLKREKANEETDKHLAKLKKEHEETRKLILKEIKAAEVRGKKIEAACLDISKDVNAALNKLEAIKKAWKSAYHKEGADRSKIEAQADKGIRDLTKAFKIDAHAKNVKGALPKLFKELAENYKQFKQEDYNKKEYVAAGRAVTAAKRTFDDARDSVKLYAAQQKIALEELQAARPEGV</sequence>
<accession>A0ABS7NIR3</accession>
<evidence type="ECO:0000256" key="1">
    <source>
        <dbReference type="SAM" id="Coils"/>
    </source>
</evidence>
<protein>
    <submittedName>
        <fullName evidence="2">Uncharacterized protein</fullName>
    </submittedName>
</protein>
<dbReference type="Proteomes" id="UP000766629">
    <property type="component" value="Unassembled WGS sequence"/>
</dbReference>
<evidence type="ECO:0000313" key="2">
    <source>
        <dbReference type="EMBL" id="MBY6141098.1"/>
    </source>
</evidence>
<feature type="coiled-coil region" evidence="1">
    <location>
        <begin position="105"/>
        <end position="168"/>
    </location>
</feature>
<comment type="caution">
    <text evidence="2">The sequence shown here is derived from an EMBL/GenBank/DDBJ whole genome shotgun (WGS) entry which is preliminary data.</text>
</comment>
<reference evidence="2 3" key="1">
    <citation type="submission" date="2021-06" db="EMBL/GenBank/DDBJ databases">
        <title>50 bacteria genomes isolated from Dapeng, Shenzhen, China.</title>
        <authorList>
            <person name="Zheng W."/>
            <person name="Yu S."/>
            <person name="Huang Y."/>
        </authorList>
    </citation>
    <scope>NUCLEOTIDE SEQUENCE [LARGE SCALE GENOMIC DNA]</scope>
    <source>
        <strain evidence="2 3">DP1N14-2</strain>
    </source>
</reference>
<dbReference type="EMBL" id="JAHVJA010000008">
    <property type="protein sequence ID" value="MBY6141098.1"/>
    <property type="molecule type" value="Genomic_DNA"/>
</dbReference>
<gene>
    <name evidence="2" type="ORF">KUV26_16800</name>
</gene>
<keyword evidence="3" id="KW-1185">Reference proteome</keyword>
<keyword evidence="1" id="KW-0175">Coiled coil</keyword>
<organism evidence="2 3">
    <name type="scientific">Leisingera daeponensis</name>
    <dbReference type="NCBI Taxonomy" id="405746"/>
    <lineage>
        <taxon>Bacteria</taxon>
        <taxon>Pseudomonadati</taxon>
        <taxon>Pseudomonadota</taxon>
        <taxon>Alphaproteobacteria</taxon>
        <taxon>Rhodobacterales</taxon>
        <taxon>Roseobacteraceae</taxon>
        <taxon>Leisingera</taxon>
    </lineage>
</organism>
<dbReference type="RefSeq" id="WP_222509184.1">
    <property type="nucleotide sequence ID" value="NZ_JAHVJA010000008.1"/>
</dbReference>
<evidence type="ECO:0000313" key="3">
    <source>
        <dbReference type="Proteomes" id="UP000766629"/>
    </source>
</evidence>
<name>A0ABS7NIR3_9RHOB</name>
<proteinExistence type="predicted"/>